<dbReference type="Ensembl" id="ENSORLT00020024191.1">
    <property type="protein sequence ID" value="ENSORLP00020016007.1"/>
    <property type="gene ID" value="ENSORLG00020017043.1"/>
</dbReference>
<dbReference type="SMART" id="SM01359">
    <property type="entry name" value="A2M_N_2"/>
    <property type="match status" value="1"/>
</dbReference>
<dbReference type="Gene3D" id="2.60.40.690">
    <property type="entry name" value="Alpha-macroglobulin, receptor-binding domain"/>
    <property type="match status" value="1"/>
</dbReference>
<dbReference type="InterPro" id="IPR050473">
    <property type="entry name" value="A2M/Complement_sys"/>
</dbReference>
<evidence type="ECO:0000313" key="14">
    <source>
        <dbReference type="Proteomes" id="UP000265180"/>
    </source>
</evidence>
<organism evidence="13 14">
    <name type="scientific">Oryzias latipes</name>
    <name type="common">Japanese rice fish</name>
    <name type="synonym">Japanese killifish</name>
    <dbReference type="NCBI Taxonomy" id="8090"/>
    <lineage>
        <taxon>Eukaryota</taxon>
        <taxon>Metazoa</taxon>
        <taxon>Chordata</taxon>
        <taxon>Craniata</taxon>
        <taxon>Vertebrata</taxon>
        <taxon>Euteleostomi</taxon>
        <taxon>Actinopterygii</taxon>
        <taxon>Neopterygii</taxon>
        <taxon>Teleostei</taxon>
        <taxon>Neoteleostei</taxon>
        <taxon>Acanthomorphata</taxon>
        <taxon>Ovalentaria</taxon>
        <taxon>Atherinomorphae</taxon>
        <taxon>Beloniformes</taxon>
        <taxon>Adrianichthyidae</taxon>
        <taxon>Oryziinae</taxon>
        <taxon>Oryzias</taxon>
    </lineage>
</organism>
<dbReference type="Pfam" id="PF17791">
    <property type="entry name" value="MG3"/>
    <property type="match status" value="1"/>
</dbReference>
<reference evidence="13 14" key="2">
    <citation type="submission" date="2017-04" db="EMBL/GenBank/DDBJ databases">
        <title>CpG methylation of centromeres and impact of large insertions on vertebrate speciation.</title>
        <authorList>
            <person name="Ichikawa K."/>
            <person name="Yoshimura J."/>
            <person name="Morishita S."/>
        </authorList>
    </citation>
    <scope>NUCLEOTIDE SEQUENCE</scope>
    <source>
        <strain evidence="13 14">HNI</strain>
    </source>
</reference>
<dbReference type="Pfam" id="PF07703">
    <property type="entry name" value="A2M_BRD"/>
    <property type="match status" value="1"/>
</dbReference>
<dbReference type="PANTHER" id="PTHR11412">
    <property type="entry name" value="MACROGLOBULIN / COMPLEMENT"/>
    <property type="match status" value="1"/>
</dbReference>
<dbReference type="InterPro" id="IPR041813">
    <property type="entry name" value="A2M_TED"/>
</dbReference>
<evidence type="ECO:0000313" key="13">
    <source>
        <dbReference type="Ensembl" id="ENSORLP00020016007.1"/>
    </source>
</evidence>
<accession>A0A3P9L5Z0</accession>
<dbReference type="Pfam" id="PF07677">
    <property type="entry name" value="A2M_recep"/>
    <property type="match status" value="1"/>
</dbReference>
<dbReference type="InterPro" id="IPR041555">
    <property type="entry name" value="MG3"/>
</dbReference>
<dbReference type="Gene3D" id="2.60.40.1940">
    <property type="match status" value="1"/>
</dbReference>
<evidence type="ECO:0000256" key="4">
    <source>
        <dbReference type="ARBA" id="ARBA00022690"/>
    </source>
</evidence>
<evidence type="ECO:0000259" key="10">
    <source>
        <dbReference type="SMART" id="SM01359"/>
    </source>
</evidence>
<dbReference type="FunFam" id="1.50.10.20:FF:000001">
    <property type="entry name" value="CD109 isoform 1"/>
    <property type="match status" value="1"/>
</dbReference>
<name>A0A3P9L5Z0_ORYLA</name>
<dbReference type="GO" id="GO:0004867">
    <property type="term" value="F:serine-type endopeptidase inhibitor activity"/>
    <property type="evidence" value="ECO:0007669"/>
    <property type="project" value="UniProtKB-KW"/>
</dbReference>
<dbReference type="Pfam" id="PF07678">
    <property type="entry name" value="TED_complement"/>
    <property type="match status" value="1"/>
</dbReference>
<dbReference type="CDD" id="cd02897">
    <property type="entry name" value="A2M_2"/>
    <property type="match status" value="1"/>
</dbReference>
<dbReference type="InterPro" id="IPR011625">
    <property type="entry name" value="A2M_N_BRD"/>
</dbReference>
<dbReference type="Gene3D" id="2.60.40.1930">
    <property type="match status" value="2"/>
</dbReference>
<dbReference type="Gene3D" id="2.60.40.10">
    <property type="entry name" value="Immunoglobulins"/>
    <property type="match status" value="2"/>
</dbReference>
<dbReference type="Proteomes" id="UP000265180">
    <property type="component" value="Chromosome 13"/>
</dbReference>
<keyword evidence="3" id="KW-0964">Secreted</keyword>
<dbReference type="InterPro" id="IPR040839">
    <property type="entry name" value="MG4"/>
</dbReference>
<dbReference type="InterPro" id="IPR008930">
    <property type="entry name" value="Terpenoid_cyclase/PrenylTrfase"/>
</dbReference>
<dbReference type="InterPro" id="IPR011626">
    <property type="entry name" value="Alpha-macroglobulin_TED"/>
</dbReference>
<comment type="similarity">
    <text evidence="2">Belongs to the protease inhibitor I39 (alpha-2-macroglobulin) family.</text>
</comment>
<proteinExistence type="inferred from homology"/>
<dbReference type="InterPro" id="IPR009048">
    <property type="entry name" value="A-macroglobulin_rcpt-bd"/>
</dbReference>
<keyword evidence="7" id="KW-1015">Disulfide bond</keyword>
<dbReference type="Gene3D" id="6.20.50.160">
    <property type="match status" value="1"/>
</dbReference>
<evidence type="ECO:0000256" key="3">
    <source>
        <dbReference type="ARBA" id="ARBA00022525"/>
    </source>
</evidence>
<feature type="signal peptide" evidence="9">
    <location>
        <begin position="1"/>
        <end position="22"/>
    </location>
</feature>
<dbReference type="Gene3D" id="2.20.130.20">
    <property type="match status" value="1"/>
</dbReference>
<feature type="domain" description="Alpha-2-macroglobulin" evidence="11">
    <location>
        <begin position="723"/>
        <end position="812"/>
    </location>
</feature>
<evidence type="ECO:0008006" key="15">
    <source>
        <dbReference type="Google" id="ProtNLM"/>
    </source>
</evidence>
<evidence type="ECO:0000256" key="9">
    <source>
        <dbReference type="SAM" id="SignalP"/>
    </source>
</evidence>
<dbReference type="GO" id="GO:0005615">
    <property type="term" value="C:extracellular space"/>
    <property type="evidence" value="ECO:0007669"/>
    <property type="project" value="InterPro"/>
</dbReference>
<dbReference type="Pfam" id="PF01835">
    <property type="entry name" value="MG2"/>
    <property type="match status" value="1"/>
</dbReference>
<keyword evidence="8" id="KW-0325">Glycoprotein</keyword>
<comment type="subcellular location">
    <subcellularLocation>
        <location evidence="1">Secreted</location>
    </subcellularLocation>
</comment>
<dbReference type="SMART" id="SM01361">
    <property type="entry name" value="A2M_recep"/>
    <property type="match status" value="1"/>
</dbReference>
<sequence length="1428" mass="159896">MVFPRTQLWIWTLCVLCGMCLGQELTEPHYMVAIPAVLEAGTVTKFCASLLEPNEILTMKVALMYQQKNTTLFEKTSSIEFHECNDFQTPLVLNSEVLMFEVVVQGNTFYSREERKVMIKVYKPGTFVQTDKPIYLPGQTVHFRVVSLDNKLRPANQLYQLIELEDPFRNKIGQWQNKTSNGKILQLSYALSSEARTGSYNMLVKMGEHQVYHNFKVEKYVLPKFDIEINVAEEVSVAQDIIDIEVCAKYTYGQPVPGLLTVKACRPVNQYLTTGLCDIQKKRVDKTGCDRFAFQMSNFIRDDKNLQTFIDIHTTLKEDGTEVTHPQGKRIVLSYVIGKLSFMDTAKFYIPGSNFEGKVKAVYYNNTPIANMLLHLSEGHLWSLHRTQNLTTDSNGVATFSLNTTTFNGNIRLHIHGPFEPHLLSEPFYQMESHTLSEYQPPSFNTKTVSTLDVKTNSKPLPCDSEQEIPVHYSLVGEPKGSVKIMYLVLSRGGIVLQGNKKIQIQNDLENAGKITLKLAITPDLAPEFQLVVYAVLPSKHVIASSGGFSTEKCFSHKVALEFSPSSAVPAEQTKLQLTAQPNSLCGLSAIDQSVLIKEPGKTLNADKIFDILPVKKASSVPHEVEDSLKCVKVRHKRYISRYYNPDENGAYKVFKNAGLKIASNLIIRLPSCVVFKGEIYSRDYGIRAFEPRVDYMLTSSRLHGSSLSPPPMQTARTFFPETWIWDLVEVGESGTKDVFLTAPDTITTWETETFCLSSQGFGLAPRKKLTVFQPFFLELTLPYSIIRGENFELKATVFNYLNSCIMVRVTPGVSSGYVLTPVSSEEYTSCLCGSERKTFRWNMNPTALGVVNITVTAEAIPSHASCDNEIVSVPERGRIDIVTKYLIVKAEGIEVTKTYNWLFCPKAGEAVIEETDLQLPENVIDGSVRTTVSVLGDVIGRALRNIEGLLKMPYGCGEQNMALLAPNIYILHYLQNTHQLTPAIKEKAFNFLTSGYQRQLNYKDYQGAYSTFGTGPGNTWLTAFVVRSFFKAKSFVYIDPSVVDTSISWLTFKQKENGCFEKSGKLFNNRMKGGVSDEVTLSAYITAAFLEMNTSTDNPVVTRSLSCLKGSINELNNTYTTALLAYVFTLAGDMETRAHLLQHLDRVAVKKGNVIYWIQTAAETSDSLSVEISSYVLMSLLSTPHTAEDLGYASSIVRWMTGQQNYYGGFSSTQDTVAALQALALYATVVFSPEGSSTVTVQSSSVQLEFDVKQDNKLLYQEKVMNNATGKYTLQVKGTACSSIQISQHYNIPPRPNITTLSVEVEAQTNCSDISRQKLTLHLKSLYSGNEMSSNMIILDIKVLTGFVPVKDSLENLKNALLVDRVEQKEDHIVIYLRELKQGEAITHYLKLVQQLPVQNLKPALVKIYDYYQPSDQAETQYISHCA</sequence>
<evidence type="ECO:0000256" key="8">
    <source>
        <dbReference type="ARBA" id="ARBA00023180"/>
    </source>
</evidence>
<reference key="1">
    <citation type="journal article" date="2007" name="Nature">
        <title>The medaka draft genome and insights into vertebrate genome evolution.</title>
        <authorList>
            <person name="Kasahara M."/>
            <person name="Naruse K."/>
            <person name="Sasaki S."/>
            <person name="Nakatani Y."/>
            <person name="Qu W."/>
            <person name="Ahsan B."/>
            <person name="Yamada T."/>
            <person name="Nagayasu Y."/>
            <person name="Doi K."/>
            <person name="Kasai Y."/>
            <person name="Jindo T."/>
            <person name="Kobayashi D."/>
            <person name="Shimada A."/>
            <person name="Toyoda A."/>
            <person name="Kuroki Y."/>
            <person name="Fujiyama A."/>
            <person name="Sasaki T."/>
            <person name="Shimizu A."/>
            <person name="Asakawa S."/>
            <person name="Shimizu N."/>
            <person name="Hashimoto S."/>
            <person name="Yang J."/>
            <person name="Lee Y."/>
            <person name="Matsushima K."/>
            <person name="Sugano S."/>
            <person name="Sakaizumi M."/>
            <person name="Narita T."/>
            <person name="Ohishi K."/>
            <person name="Haga S."/>
            <person name="Ohta F."/>
            <person name="Nomoto H."/>
            <person name="Nogata K."/>
            <person name="Morishita T."/>
            <person name="Endo T."/>
            <person name="Shin-I T."/>
            <person name="Takeda H."/>
            <person name="Morishita S."/>
            <person name="Kohara Y."/>
        </authorList>
    </citation>
    <scope>NUCLEOTIDE SEQUENCE [LARGE SCALE GENOMIC DNA]</scope>
    <source>
        <strain>Hd-rR</strain>
    </source>
</reference>
<evidence type="ECO:0000256" key="1">
    <source>
        <dbReference type="ARBA" id="ARBA00004613"/>
    </source>
</evidence>
<dbReference type="SMART" id="SM01419">
    <property type="entry name" value="Thiol-ester_cl"/>
    <property type="match status" value="1"/>
</dbReference>
<dbReference type="SUPFAM" id="SSF48239">
    <property type="entry name" value="Terpenoid cyclases/Protein prenyltransferases"/>
    <property type="match status" value="1"/>
</dbReference>
<dbReference type="SUPFAM" id="SSF49410">
    <property type="entry name" value="Alpha-macroglobulin receptor domain"/>
    <property type="match status" value="1"/>
</dbReference>
<feature type="chain" id="PRO_5018279150" description="Alpha-2-macroglobulin-like" evidence="9">
    <location>
        <begin position="23"/>
        <end position="1428"/>
    </location>
</feature>
<feature type="domain" description="Alpha-macroglobulin receptor-binding" evidence="12">
    <location>
        <begin position="1335"/>
        <end position="1423"/>
    </location>
</feature>
<dbReference type="InterPro" id="IPR002890">
    <property type="entry name" value="MG2"/>
</dbReference>
<dbReference type="FunFam" id="2.60.40.1930:FF:000001">
    <property type="entry name" value="CD109 isoform 3"/>
    <property type="match status" value="1"/>
</dbReference>
<dbReference type="InterPro" id="IPR036595">
    <property type="entry name" value="A-macroglobulin_rcpt-bd_sf"/>
</dbReference>
<evidence type="ECO:0000256" key="5">
    <source>
        <dbReference type="ARBA" id="ARBA00022729"/>
    </source>
</evidence>
<dbReference type="InterPro" id="IPR014756">
    <property type="entry name" value="Ig_E-set"/>
</dbReference>
<evidence type="ECO:0000256" key="2">
    <source>
        <dbReference type="ARBA" id="ARBA00010952"/>
    </source>
</evidence>
<dbReference type="InterPro" id="IPR019742">
    <property type="entry name" value="MacrogloblnA2_CS"/>
</dbReference>
<dbReference type="PROSITE" id="PS00477">
    <property type="entry name" value="ALPHA_2_MACROGLOBULIN"/>
    <property type="match status" value="1"/>
</dbReference>
<feature type="domain" description="Alpha-2-macroglobulin bait region" evidence="10">
    <location>
        <begin position="452"/>
        <end position="598"/>
    </location>
</feature>
<reference evidence="13" key="4">
    <citation type="submission" date="2025-09" db="UniProtKB">
        <authorList>
            <consortium name="Ensembl"/>
        </authorList>
    </citation>
    <scope>IDENTIFICATION</scope>
    <source>
        <strain evidence="13">HNI</strain>
    </source>
</reference>
<dbReference type="Pfam" id="PF00207">
    <property type="entry name" value="A2M"/>
    <property type="match status" value="1"/>
</dbReference>
<evidence type="ECO:0000259" key="11">
    <source>
        <dbReference type="SMART" id="SM01360"/>
    </source>
</evidence>
<dbReference type="Gene3D" id="1.50.10.20">
    <property type="match status" value="1"/>
</dbReference>
<dbReference type="InterPro" id="IPR013783">
    <property type="entry name" value="Ig-like_fold"/>
</dbReference>
<evidence type="ECO:0000256" key="7">
    <source>
        <dbReference type="ARBA" id="ARBA00023157"/>
    </source>
</evidence>
<evidence type="ECO:0000259" key="12">
    <source>
        <dbReference type="SMART" id="SM01361"/>
    </source>
</evidence>
<dbReference type="Gene3D" id="2.60.120.1540">
    <property type="match status" value="1"/>
</dbReference>
<dbReference type="SUPFAM" id="SSF81296">
    <property type="entry name" value="E set domains"/>
    <property type="match status" value="1"/>
</dbReference>
<dbReference type="SMART" id="SM01360">
    <property type="entry name" value="A2M"/>
    <property type="match status" value="1"/>
</dbReference>
<dbReference type="InterPro" id="IPR047565">
    <property type="entry name" value="Alpha-macroglob_thiol-ester_cl"/>
</dbReference>
<evidence type="ECO:0000256" key="6">
    <source>
        <dbReference type="ARBA" id="ARBA00022900"/>
    </source>
</evidence>
<keyword evidence="6" id="KW-0722">Serine protease inhibitor</keyword>
<keyword evidence="5 9" id="KW-0732">Signal</keyword>
<dbReference type="PANTHER" id="PTHR11412:SF150">
    <property type="entry name" value="ALPHA-2-MACROGLOBULIN-RELATED"/>
    <property type="match status" value="1"/>
</dbReference>
<reference evidence="13" key="3">
    <citation type="submission" date="2025-08" db="UniProtKB">
        <authorList>
            <consortium name="Ensembl"/>
        </authorList>
    </citation>
    <scope>IDENTIFICATION</scope>
    <source>
        <strain evidence="13">HNI</strain>
    </source>
</reference>
<dbReference type="GO" id="GO:0007399">
    <property type="term" value="P:nervous system development"/>
    <property type="evidence" value="ECO:0007669"/>
    <property type="project" value="UniProtKB-ARBA"/>
</dbReference>
<keyword evidence="4" id="KW-0646">Protease inhibitor</keyword>
<protein>
    <recommendedName>
        <fullName evidence="15">Alpha-2-macroglobulin-like</fullName>
    </recommendedName>
</protein>
<dbReference type="InterPro" id="IPR001599">
    <property type="entry name" value="Macroglobln_a2"/>
</dbReference>
<dbReference type="Pfam" id="PF17789">
    <property type="entry name" value="MG4"/>
    <property type="match status" value="1"/>
</dbReference>